<organism evidence="3 4">
    <name type="scientific">Triparma columacea</name>
    <dbReference type="NCBI Taxonomy" id="722753"/>
    <lineage>
        <taxon>Eukaryota</taxon>
        <taxon>Sar</taxon>
        <taxon>Stramenopiles</taxon>
        <taxon>Ochrophyta</taxon>
        <taxon>Bolidophyceae</taxon>
        <taxon>Parmales</taxon>
        <taxon>Triparmaceae</taxon>
        <taxon>Triparma</taxon>
    </lineage>
</organism>
<dbReference type="InterPro" id="IPR037191">
    <property type="entry name" value="VPS9_dom_sf"/>
</dbReference>
<dbReference type="GO" id="GO:0030139">
    <property type="term" value="C:endocytic vesicle"/>
    <property type="evidence" value="ECO:0007669"/>
    <property type="project" value="TreeGrafter"/>
</dbReference>
<dbReference type="PROSITE" id="PS51205">
    <property type="entry name" value="VPS9"/>
    <property type="match status" value="1"/>
</dbReference>
<feature type="domain" description="VPS9" evidence="2">
    <location>
        <begin position="180"/>
        <end position="360"/>
    </location>
</feature>
<dbReference type="SMART" id="SM00167">
    <property type="entry name" value="VPS9"/>
    <property type="match status" value="1"/>
</dbReference>
<dbReference type="PANTHER" id="PTHR23101:SF25">
    <property type="entry name" value="GTPASE-ACTIVATING PROTEIN AND VPS9 DOMAIN-CONTAINING PROTEIN 1"/>
    <property type="match status" value="1"/>
</dbReference>
<dbReference type="InterPro" id="IPR045046">
    <property type="entry name" value="Vps9-like"/>
</dbReference>
<evidence type="ECO:0000313" key="4">
    <source>
        <dbReference type="Proteomes" id="UP001165065"/>
    </source>
</evidence>
<comment type="caution">
    <text evidence="3">The sequence shown here is derived from an EMBL/GenBank/DDBJ whole genome shotgun (WGS) entry which is preliminary data.</text>
</comment>
<name>A0A9W7GPP2_9STRA</name>
<dbReference type="Proteomes" id="UP001165065">
    <property type="component" value="Unassembled WGS sequence"/>
</dbReference>
<proteinExistence type="predicted"/>
<dbReference type="InterPro" id="IPR003123">
    <property type="entry name" value="VPS9"/>
</dbReference>
<dbReference type="GO" id="GO:0005085">
    <property type="term" value="F:guanyl-nucleotide exchange factor activity"/>
    <property type="evidence" value="ECO:0007669"/>
    <property type="project" value="InterPro"/>
</dbReference>
<evidence type="ECO:0000259" key="2">
    <source>
        <dbReference type="PROSITE" id="PS51205"/>
    </source>
</evidence>
<dbReference type="Pfam" id="PF02204">
    <property type="entry name" value="VPS9"/>
    <property type="match status" value="1"/>
</dbReference>
<protein>
    <recommendedName>
        <fullName evidence="2">VPS9 domain-containing protein</fullName>
    </recommendedName>
</protein>
<keyword evidence="4" id="KW-1185">Reference proteome</keyword>
<dbReference type="GO" id="GO:0005829">
    <property type="term" value="C:cytosol"/>
    <property type="evidence" value="ECO:0007669"/>
    <property type="project" value="TreeGrafter"/>
</dbReference>
<feature type="compositionally biased region" description="Polar residues" evidence="1">
    <location>
        <begin position="233"/>
        <end position="245"/>
    </location>
</feature>
<evidence type="ECO:0000256" key="1">
    <source>
        <dbReference type="SAM" id="MobiDB-lite"/>
    </source>
</evidence>
<dbReference type="AlphaFoldDB" id="A0A9W7GPP2"/>
<gene>
    <name evidence="3" type="ORF">TrCOL_g7709</name>
</gene>
<dbReference type="Gene3D" id="1.20.1050.80">
    <property type="entry name" value="VPS9 domain"/>
    <property type="match status" value="1"/>
</dbReference>
<evidence type="ECO:0000313" key="3">
    <source>
        <dbReference type="EMBL" id="GMI49145.1"/>
    </source>
</evidence>
<accession>A0A9W7GPP2</accession>
<dbReference type="GO" id="GO:0031267">
    <property type="term" value="F:small GTPase binding"/>
    <property type="evidence" value="ECO:0007669"/>
    <property type="project" value="TreeGrafter"/>
</dbReference>
<sequence length="553" mass="61856">MPNAENALKVMLFGGGGGGEDRERLDAIIHDVLEEGMGKDEREELFGSGLEGTPSEGRSSYDDFLATLESPSAADTVKGMMHFVKCFYEGTVGEVEGRMEMLRRKKIAPWQFEGEENNFAVNKEAAKAAKMLHAYLNLTVEAITNHPSFADQPPEVLGSVLEMFIMRKCHPRTWELSYDPDKDSAMKDRLDSLQWMNFEHLDIKCLSEATLRRGSSSGGGELEEEDGGGRPSIESNASTGSTKSISPPEDLWTVPLEALRQVDVVKSPVEKLEKIMLASSSITVALRAALEPGEMPGADDFLPALILAIVHANPPRFSSNLDYVQNFAQERQMMSEAGYVLTHMFSAVQFLQMLDASSLSISKEDYEAGIKTCKEEAERKRVEALAKLERNKSWGGATRGKEGGEEREVISDAIDPEMEKIIKLLEEKGCVPKKFRPVSARKVREMRQKGELTENLFQEYLANGGESGSGERKNGSMDKIPRPTYRFLAAEPSNIRVSDIPDLLAEYKGLVKTVEGLLNDRRVMEKEKRRLEMEKERTMLEKRREHEQEDSCE</sequence>
<dbReference type="GO" id="GO:0016192">
    <property type="term" value="P:vesicle-mediated transport"/>
    <property type="evidence" value="ECO:0007669"/>
    <property type="project" value="InterPro"/>
</dbReference>
<feature type="region of interest" description="Disordered" evidence="1">
    <location>
        <begin position="531"/>
        <end position="553"/>
    </location>
</feature>
<dbReference type="EMBL" id="BRYA01000470">
    <property type="protein sequence ID" value="GMI49145.1"/>
    <property type="molecule type" value="Genomic_DNA"/>
</dbReference>
<dbReference type="SUPFAM" id="SSF109993">
    <property type="entry name" value="VPS9 domain"/>
    <property type="match status" value="1"/>
</dbReference>
<feature type="region of interest" description="Disordered" evidence="1">
    <location>
        <begin position="212"/>
        <end position="248"/>
    </location>
</feature>
<reference evidence="4" key="1">
    <citation type="journal article" date="2023" name="Commun. Biol.">
        <title>Genome analysis of Parmales, the sister group of diatoms, reveals the evolutionary specialization of diatoms from phago-mixotrophs to photoautotrophs.</title>
        <authorList>
            <person name="Ban H."/>
            <person name="Sato S."/>
            <person name="Yoshikawa S."/>
            <person name="Yamada K."/>
            <person name="Nakamura Y."/>
            <person name="Ichinomiya M."/>
            <person name="Sato N."/>
            <person name="Blanc-Mathieu R."/>
            <person name="Endo H."/>
            <person name="Kuwata A."/>
            <person name="Ogata H."/>
        </authorList>
    </citation>
    <scope>NUCLEOTIDE SEQUENCE [LARGE SCALE GENOMIC DNA]</scope>
</reference>
<dbReference type="OrthoDB" id="206793at2759"/>
<dbReference type="PANTHER" id="PTHR23101">
    <property type="entry name" value="RAB GDP/GTP EXCHANGE FACTOR"/>
    <property type="match status" value="1"/>
</dbReference>